<comment type="subunit">
    <text evidence="5">Acetyl-CoA carboxylase is a heterotetramer composed of biotin carboxyl carrier protein (AccB), biotin carboxylase (AccC) and two subunits of ACCase subunit beta/alpha.</text>
</comment>
<evidence type="ECO:0000256" key="15">
    <source>
        <dbReference type="ARBA" id="ARBA00023098"/>
    </source>
</evidence>
<evidence type="ECO:0000256" key="17">
    <source>
        <dbReference type="ARBA" id="ARBA00025280"/>
    </source>
</evidence>
<dbReference type="EMBL" id="FOBF01000002">
    <property type="protein sequence ID" value="SEK74841.1"/>
    <property type="molecule type" value="Genomic_DNA"/>
</dbReference>
<dbReference type="SUPFAM" id="SSF52096">
    <property type="entry name" value="ClpP/crotonase"/>
    <property type="match status" value="2"/>
</dbReference>
<sequence>MKPVPNGTTKTAMDLSDWLSCAGCGMLVYRKRFDRLSRVCPDCGRHAQLTAEQRLVGLLDAGSGTRVEPAPSVHDPLGFEDLLPYTDRLDSARARTEMDCAVRVVRGAVRGRGVVVAVMDFRFLGGSMGAAEGEAIVAAAEEALKHRLPLLIVTASGGARMQEGVFSLLQMARTSNAMAALDEAGLLTMTLVTDPTYGGVAASYATLSDVILAEPGARMGFAGPRVIEQTIRQRLPEGFQTAEFLLEHGLLDGVVPRGELPQVLQSLLALGAPPGPGWDPAVTDPVIRYPELLPERPVAQVVGLARELGRPTTLDHVAAWGGEFVELRGDRAGADCPAVVGGLADLDGLPVMLIGHQKGHTTQELVRRDFGMPSPAGYRKAVRLMRLAGKLRVPVVTLIDTPGAHPGLEAERHGQAHAIADCLRVMGSLDVPVVSVITGEGGSGGALALAVADRLLLCENAIFSVISPEGCAAILWRSGEAAPEAAAALGVDAVTLLSNGIVDGVVPEPAGGAHQAPAAASKLVRDAVVCALRELREQDGAALREARRRRLRWFGTYREKVAI</sequence>
<comment type="similarity">
    <text evidence="19">Belongs to the AccA family.</text>
</comment>
<dbReference type="STRING" id="46177.SAMN05660976_01147"/>
<evidence type="ECO:0000256" key="16">
    <source>
        <dbReference type="ARBA" id="ARBA00023160"/>
    </source>
</evidence>
<evidence type="ECO:0000256" key="3">
    <source>
        <dbReference type="ARBA" id="ARBA00006276"/>
    </source>
</evidence>
<proteinExistence type="inferred from homology"/>
<keyword evidence="13 20" id="KW-0862">Zinc</keyword>
<keyword evidence="8 19" id="KW-0808">Transferase</keyword>
<comment type="catalytic activity">
    <reaction evidence="18 19">
        <text>N(6)-carboxybiotinyl-L-lysyl-[protein] + acetyl-CoA = N(6)-biotinyl-L-lysyl-[protein] + malonyl-CoA</text>
        <dbReference type="Rhea" id="RHEA:54728"/>
        <dbReference type="Rhea" id="RHEA-COMP:10505"/>
        <dbReference type="Rhea" id="RHEA-COMP:10506"/>
        <dbReference type="ChEBI" id="CHEBI:57288"/>
        <dbReference type="ChEBI" id="CHEBI:57384"/>
        <dbReference type="ChEBI" id="CHEBI:83144"/>
        <dbReference type="ChEBI" id="CHEBI:83145"/>
        <dbReference type="EC" id="2.1.3.15"/>
    </reaction>
</comment>
<evidence type="ECO:0000256" key="18">
    <source>
        <dbReference type="ARBA" id="ARBA00049152"/>
    </source>
</evidence>
<keyword evidence="7 19" id="KW-0444">Lipid biosynthesis</keyword>
<evidence type="ECO:0000313" key="23">
    <source>
        <dbReference type="EMBL" id="SEK74841.1"/>
    </source>
</evidence>
<dbReference type="GO" id="GO:0006633">
    <property type="term" value="P:fatty acid biosynthetic process"/>
    <property type="evidence" value="ECO:0007669"/>
    <property type="project" value="UniProtKB-KW"/>
</dbReference>
<keyword evidence="11 20" id="KW-0863">Zinc-finger</keyword>
<comment type="function">
    <text evidence="19">Component of the acetyl coenzyme A carboxylase (ACC) complex. First, biotin carboxylase catalyzes the carboxylation of biotin on its carrier protein (BCCP) and then the CO(2) group is transferred by the carboxyltransferase to acetyl-CoA to form malonyl-CoA.</text>
</comment>
<feature type="binding site" evidence="20">
    <location>
        <position position="40"/>
    </location>
    <ligand>
        <name>Zn(2+)</name>
        <dbReference type="ChEBI" id="CHEBI:29105"/>
    </ligand>
</feature>
<evidence type="ECO:0000256" key="12">
    <source>
        <dbReference type="ARBA" id="ARBA00022832"/>
    </source>
</evidence>
<protein>
    <recommendedName>
        <fullName evidence="19 20">Multifunctional fusion protein</fullName>
    </recommendedName>
    <domain>
        <recommendedName>
            <fullName evidence="19">Acetyl-coenzyme A carboxylase carboxyl transferase subunit alpha</fullName>
            <shortName evidence="19">ACCase subunit alpha</shortName>
            <shortName evidence="19">Acetyl-CoA carboxylase carboxyltransferase subunit alpha</shortName>
            <ecNumber evidence="19">2.1.3.15</ecNumber>
        </recommendedName>
    </domain>
    <domain>
        <recommendedName>
            <fullName evidence="20">Acetyl-coenzyme A carboxylase carboxyl transferase subunit beta</fullName>
            <shortName evidence="20">ACCase subunit beta</shortName>
            <shortName evidence="20">Acetyl-CoA carboxylase carboxyltransferase subunit beta</shortName>
        </recommendedName>
    </domain>
</protein>
<comment type="similarity">
    <text evidence="20">Belongs to the AccD/PCCB family.</text>
</comment>
<dbReference type="InterPro" id="IPR029045">
    <property type="entry name" value="ClpP/crotonase-like_dom_sf"/>
</dbReference>
<dbReference type="InterPro" id="IPR000438">
    <property type="entry name" value="Acetyl_CoA_COase_Trfase_b_su"/>
</dbReference>
<evidence type="ECO:0000256" key="10">
    <source>
        <dbReference type="ARBA" id="ARBA00022741"/>
    </source>
</evidence>
<feature type="domain" description="CoA carboxyltransferase N-terminal" evidence="21">
    <location>
        <begin position="17"/>
        <end position="286"/>
    </location>
</feature>
<evidence type="ECO:0000256" key="7">
    <source>
        <dbReference type="ARBA" id="ARBA00022516"/>
    </source>
</evidence>
<dbReference type="Gene3D" id="3.90.226.10">
    <property type="entry name" value="2-enoyl-CoA Hydratase, Chain A, domain 1"/>
    <property type="match status" value="2"/>
</dbReference>
<keyword evidence="24" id="KW-1185">Reference proteome</keyword>
<feature type="domain" description="CoA carboxyltransferase C-terminal" evidence="22">
    <location>
        <begin position="290"/>
        <end position="534"/>
    </location>
</feature>
<dbReference type="PRINTS" id="PR01069">
    <property type="entry name" value="ACCCTRFRASEA"/>
</dbReference>
<keyword evidence="14 19" id="KW-0067">ATP-binding</keyword>
<evidence type="ECO:0000256" key="9">
    <source>
        <dbReference type="ARBA" id="ARBA00022723"/>
    </source>
</evidence>
<evidence type="ECO:0000256" key="20">
    <source>
        <dbReference type="HAMAP-Rule" id="MF_01395"/>
    </source>
</evidence>
<dbReference type="HAMAP" id="MF_00823">
    <property type="entry name" value="AcetylCoA_CT_alpha"/>
    <property type="match status" value="1"/>
</dbReference>
<dbReference type="AlphaFoldDB" id="A0A1H7JJT8"/>
<organism evidence="23 24">
    <name type="scientific">Nonomuraea pusilla</name>
    <dbReference type="NCBI Taxonomy" id="46177"/>
    <lineage>
        <taxon>Bacteria</taxon>
        <taxon>Bacillati</taxon>
        <taxon>Actinomycetota</taxon>
        <taxon>Actinomycetes</taxon>
        <taxon>Streptosporangiales</taxon>
        <taxon>Streptosporangiaceae</taxon>
        <taxon>Nonomuraea</taxon>
    </lineage>
</organism>
<dbReference type="GO" id="GO:0008270">
    <property type="term" value="F:zinc ion binding"/>
    <property type="evidence" value="ECO:0007669"/>
    <property type="project" value="UniProtKB-UniRule"/>
</dbReference>
<dbReference type="GO" id="GO:0009317">
    <property type="term" value="C:acetyl-CoA carboxylase complex"/>
    <property type="evidence" value="ECO:0007669"/>
    <property type="project" value="InterPro"/>
</dbReference>
<dbReference type="InterPro" id="IPR011763">
    <property type="entry name" value="COA_CT_C"/>
</dbReference>
<comment type="pathway">
    <text evidence="2 19">Lipid metabolism; malonyl-CoA biosynthesis; malonyl-CoA from acetyl-CoA: step 1/1.</text>
</comment>
<feature type="binding site" evidence="20">
    <location>
        <position position="24"/>
    </location>
    <ligand>
        <name>Zn(2+)</name>
        <dbReference type="ChEBI" id="CHEBI:29105"/>
    </ligand>
</feature>
<keyword evidence="10 19" id="KW-0547">Nucleotide-binding</keyword>
<evidence type="ECO:0000313" key="24">
    <source>
        <dbReference type="Proteomes" id="UP000198953"/>
    </source>
</evidence>
<evidence type="ECO:0000256" key="1">
    <source>
        <dbReference type="ARBA" id="ARBA00004496"/>
    </source>
</evidence>
<name>A0A1H7JJT8_9ACTN</name>
<dbReference type="EC" id="2.1.3.15" evidence="19"/>
<dbReference type="InterPro" id="IPR011762">
    <property type="entry name" value="COA_CT_N"/>
</dbReference>
<comment type="similarity">
    <text evidence="4">In the N-terminal section; belongs to the AccD/PCCB family.</text>
</comment>
<comment type="similarity">
    <text evidence="3">In the C-terminal section; belongs to the AccA family.</text>
</comment>
<dbReference type="Pfam" id="PF17848">
    <property type="entry name" value="Zn_ribbon_ACC"/>
    <property type="match status" value="1"/>
</dbReference>
<dbReference type="Pfam" id="PF01039">
    <property type="entry name" value="Carboxyl_trans"/>
    <property type="match status" value="1"/>
</dbReference>
<dbReference type="GO" id="GO:2001295">
    <property type="term" value="P:malonyl-CoA biosynthetic process"/>
    <property type="evidence" value="ECO:0007669"/>
    <property type="project" value="UniProtKB-UniRule"/>
</dbReference>
<feature type="zinc finger region" description="C4-type" evidence="20">
    <location>
        <begin position="21"/>
        <end position="43"/>
    </location>
</feature>
<evidence type="ECO:0000259" key="22">
    <source>
        <dbReference type="PROSITE" id="PS50989"/>
    </source>
</evidence>
<dbReference type="Proteomes" id="UP000198953">
    <property type="component" value="Unassembled WGS sequence"/>
</dbReference>
<dbReference type="Pfam" id="PF03255">
    <property type="entry name" value="ACCA"/>
    <property type="match status" value="1"/>
</dbReference>
<dbReference type="GO" id="GO:0003989">
    <property type="term" value="F:acetyl-CoA carboxylase activity"/>
    <property type="evidence" value="ECO:0007669"/>
    <property type="project" value="InterPro"/>
</dbReference>
<evidence type="ECO:0000256" key="11">
    <source>
        <dbReference type="ARBA" id="ARBA00022771"/>
    </source>
</evidence>
<dbReference type="GO" id="GO:0016743">
    <property type="term" value="F:carboxyl- or carbamoyltransferase activity"/>
    <property type="evidence" value="ECO:0007669"/>
    <property type="project" value="UniProtKB-UniRule"/>
</dbReference>
<evidence type="ECO:0000256" key="14">
    <source>
        <dbReference type="ARBA" id="ARBA00022840"/>
    </source>
</evidence>
<evidence type="ECO:0000256" key="2">
    <source>
        <dbReference type="ARBA" id="ARBA00004956"/>
    </source>
</evidence>
<keyword evidence="16 19" id="KW-0275">Fatty acid biosynthesis</keyword>
<dbReference type="NCBIfam" id="NF041504">
    <property type="entry name" value="AccA_sub"/>
    <property type="match status" value="1"/>
</dbReference>
<feature type="binding site" evidence="20">
    <location>
        <position position="21"/>
    </location>
    <ligand>
        <name>Zn(2+)</name>
        <dbReference type="ChEBI" id="CHEBI:29105"/>
    </ligand>
</feature>
<gene>
    <name evidence="19" type="primary">accA</name>
    <name evidence="20" type="synonym">accD</name>
    <name evidence="23" type="ORF">SAMN05660976_01147</name>
</gene>
<dbReference type="PROSITE" id="PS50989">
    <property type="entry name" value="COA_CT_CTER"/>
    <property type="match status" value="1"/>
</dbReference>
<dbReference type="InterPro" id="IPR034733">
    <property type="entry name" value="AcCoA_carboxyl_beta"/>
</dbReference>
<dbReference type="InterPro" id="IPR001095">
    <property type="entry name" value="Acetyl_CoA_COase_a_su"/>
</dbReference>
<accession>A0A1H7JJT8</accession>
<reference evidence="23 24" key="1">
    <citation type="submission" date="2016-10" db="EMBL/GenBank/DDBJ databases">
        <authorList>
            <person name="de Groot N.N."/>
        </authorList>
    </citation>
    <scope>NUCLEOTIDE SEQUENCE [LARGE SCALE GENOMIC DNA]</scope>
    <source>
        <strain evidence="23 24">DSM 43357</strain>
    </source>
</reference>
<keyword evidence="15 19" id="KW-0443">Lipid metabolism</keyword>
<evidence type="ECO:0000256" key="5">
    <source>
        <dbReference type="ARBA" id="ARBA00011664"/>
    </source>
</evidence>
<evidence type="ECO:0000256" key="13">
    <source>
        <dbReference type="ARBA" id="ARBA00022833"/>
    </source>
</evidence>
<evidence type="ECO:0000256" key="4">
    <source>
        <dbReference type="ARBA" id="ARBA00010284"/>
    </source>
</evidence>
<comment type="cofactor">
    <cofactor evidence="20">
        <name>Zn(2+)</name>
        <dbReference type="ChEBI" id="CHEBI:29105"/>
    </cofactor>
    <text evidence="20">Binds 1 zinc ion per subunit.</text>
</comment>
<dbReference type="UniPathway" id="UPA00655">
    <property type="reaction ID" value="UER00711"/>
</dbReference>
<dbReference type="PROSITE" id="PS50980">
    <property type="entry name" value="COA_CT_NTER"/>
    <property type="match status" value="1"/>
</dbReference>
<keyword evidence="12 19" id="KW-0276">Fatty acid metabolism</keyword>
<keyword evidence="9 20" id="KW-0479">Metal-binding</keyword>
<feature type="binding site" evidence="20">
    <location>
        <position position="43"/>
    </location>
    <ligand>
        <name>Zn(2+)</name>
        <dbReference type="ChEBI" id="CHEBI:29105"/>
    </ligand>
</feature>
<dbReference type="HAMAP" id="MF_01395">
    <property type="entry name" value="AcetylCoA_CT_beta"/>
    <property type="match status" value="1"/>
</dbReference>
<dbReference type="InterPro" id="IPR041010">
    <property type="entry name" value="Znf-ACC"/>
</dbReference>
<dbReference type="PANTHER" id="PTHR42853:SF3">
    <property type="entry name" value="ACETYL-COENZYME A CARBOXYLASE CARBOXYL TRANSFERASE SUBUNIT ALPHA, CHLOROPLASTIC"/>
    <property type="match status" value="1"/>
</dbReference>
<comment type="subcellular location">
    <subcellularLocation>
        <location evidence="1 19">Cytoplasm</location>
    </subcellularLocation>
</comment>
<dbReference type="PANTHER" id="PTHR42853">
    <property type="entry name" value="ACETYL-COENZYME A CARBOXYLASE CARBOXYL TRANSFERASE SUBUNIT ALPHA"/>
    <property type="match status" value="1"/>
</dbReference>
<evidence type="ECO:0000259" key="21">
    <source>
        <dbReference type="PROSITE" id="PS50980"/>
    </source>
</evidence>
<comment type="function">
    <text evidence="17 20">Component of the acetyl coenzyme A carboxylase (ACC) complex. Biotin carboxylase (BC) catalyzes the carboxylation of biotin on its carrier protein (BCCP) and then the CO(2) group is transferred by the transcarboxylase to acetyl-CoA to form malonyl-CoA.</text>
</comment>
<evidence type="ECO:0000256" key="8">
    <source>
        <dbReference type="ARBA" id="ARBA00022679"/>
    </source>
</evidence>
<comment type="subunit">
    <text evidence="19">Acetyl-CoA carboxylase is a heterohexamer composed of biotin carboxyl carrier protein (AccB), biotin carboxylase (AccC) and two subunits each of ACCase subunit alpha (AccA) and ACCase subunit beta (AccD).</text>
</comment>
<evidence type="ECO:0000256" key="6">
    <source>
        <dbReference type="ARBA" id="ARBA00022490"/>
    </source>
</evidence>
<evidence type="ECO:0000256" key="19">
    <source>
        <dbReference type="HAMAP-Rule" id="MF_00823"/>
    </source>
</evidence>
<keyword evidence="6 19" id="KW-0963">Cytoplasm</keyword>
<dbReference type="GO" id="GO:0005524">
    <property type="term" value="F:ATP binding"/>
    <property type="evidence" value="ECO:0007669"/>
    <property type="project" value="UniProtKB-KW"/>
</dbReference>